<dbReference type="Pfam" id="PF03174">
    <property type="entry name" value="CHB_HEX_C"/>
    <property type="match status" value="2"/>
</dbReference>
<dbReference type="GO" id="GO:0004563">
    <property type="term" value="F:beta-N-acetylhexosaminidase activity"/>
    <property type="evidence" value="ECO:0007669"/>
    <property type="project" value="UniProtKB-EC"/>
</dbReference>
<evidence type="ECO:0000256" key="4">
    <source>
        <dbReference type="ARBA" id="ARBA00022801"/>
    </source>
</evidence>
<dbReference type="Gene3D" id="2.60.40.290">
    <property type="match status" value="2"/>
</dbReference>
<dbReference type="Gene3D" id="3.30.379.10">
    <property type="entry name" value="Chitobiase/beta-hexosaminidase domain 2-like"/>
    <property type="match status" value="2"/>
</dbReference>
<organism evidence="12 13">
    <name type="scientific">Skeletonema marinoi</name>
    <dbReference type="NCBI Taxonomy" id="267567"/>
    <lineage>
        <taxon>Eukaryota</taxon>
        <taxon>Sar</taxon>
        <taxon>Stramenopiles</taxon>
        <taxon>Ochrophyta</taxon>
        <taxon>Bacillariophyta</taxon>
        <taxon>Coscinodiscophyceae</taxon>
        <taxon>Thalassiosirophycidae</taxon>
        <taxon>Thalassiosirales</taxon>
        <taxon>Skeletonemataceae</taxon>
        <taxon>Skeletonema</taxon>
        <taxon>Skeletonema marinoi-dohrnii complex</taxon>
    </lineage>
</organism>
<dbReference type="GO" id="GO:0030247">
    <property type="term" value="F:polysaccharide binding"/>
    <property type="evidence" value="ECO:0007669"/>
    <property type="project" value="InterPro"/>
</dbReference>
<feature type="active site" description="Proton donor" evidence="8">
    <location>
        <position position="1745"/>
    </location>
</feature>
<keyword evidence="13" id="KW-1185">Reference proteome</keyword>
<dbReference type="InterPro" id="IPR015883">
    <property type="entry name" value="Glyco_hydro_20_cat"/>
</dbReference>
<dbReference type="GO" id="GO:0030203">
    <property type="term" value="P:glycosaminoglycan metabolic process"/>
    <property type="evidence" value="ECO:0007669"/>
    <property type="project" value="TreeGrafter"/>
</dbReference>
<keyword evidence="10" id="KW-0732">Signal</keyword>
<dbReference type="InterPro" id="IPR025705">
    <property type="entry name" value="Beta_hexosaminidase_sua/sub"/>
</dbReference>
<dbReference type="GO" id="GO:0016020">
    <property type="term" value="C:membrane"/>
    <property type="evidence" value="ECO:0007669"/>
    <property type="project" value="TreeGrafter"/>
</dbReference>
<dbReference type="InterPro" id="IPR012291">
    <property type="entry name" value="CBM2_carb-bd_dom_sf"/>
</dbReference>
<sequence>MKPTTYCPLLILILLSILHKNNAAEYHICGTSYINAETNCRTNPKCFNGEIAVGTPPDDCPDEMPTCFTILSTEELCGGEDIQTGGDEAIDNNNNDNNGGEELATTTTEYATTLANNLLLSIQMRANYNHGIDCAAHKADWSLCYVQTFTLRYTGTQDYTNSNFRIYFSSIHRVLEVESPDFEYGHVVGDLTYIQPTALFQGFKAESEETFPVVFEYWSVQESDKMPRFFVVDSRDDSTAVIPNTDTEELHDFVIPYTSSMKTEGDNNVPMTAEKRHERNSMQLEKGEEMDTSTRIIPTPFRVEVGEAAQTFDVFGVSLIYANLLGKLQAGAEELVSTITMKPTSTTEYSVELVIGTLPEDIAGTESYSMEIKAQGTTITASHAAGLFYGVMSFVGLLDITNGREGMPVKEMKIYDKPRFDYRGHQIDSARNFRTKESVMQTIDAMALYKLNNLHFGLSNDEGWRLEIPGMEELTTVGSRRCFDLSEETCILTQLGSGPDASDEPQFYSVADFVEILKYAEARNVKVAPEFNMPGHARAAVVSMEARAKNGDDSYRLMDPDDETELLTVQLYDRSSIINPCLDSSVRFVVKLVDEVVKMYAEAQVDLDAWQFGGDEAKNILLGAGYSAYDLPKELPFSKSPACIQKMQEDPTISIDTDAANYWALKVNQILAQKGIREMMAWEDGLNGMMKEEFEIAEVTVNFWSTLFWGGTDVLVEASKTGFGVIMANPDYLYFDFPYEVHPEERGYYLGTRENSVAKVFSFAPENLPQNAETSVDRDGNAMNITTPVWPAPVIKGMQGQTWSETVRTEAQHQEMTYPRVLAVAERAWHRGSWELDWTPTQNYHGTTALVPKDQLATDFKGFNTVLGCREVRKIWQRLGIAYRVPPPGAIIEGGILIANTELPCTRIQYSLDRGVNWSEYFTPVDVGVGKYVSLKSLSADGGLESRVVNIDQEECLSCQGVCESNPLMPFSSPQICSSDILSDDGDVTFPILANSVPTSSPTASKVPIPEGDRCTFCEFGIPDLTVLPPKAGGQTCGDVKETSVSHINGDELCDIIQSVESICCPEPAPPCTFCLGGIPDLALQPPIAGGKTCGQVRQQAAAYSNGDELCNTIQSEESTCCPSEPADHCTFCEEGIPDLTVVIPEAGGQTCGEIRQSTAGHGNGDGICNAIQSVERQCCPGPADLCVFCKGGIPDLTVVIPEAGGQTCGEIKQSSASFITGDETCNIIQSVERKCCMHMASNLADDLSLRIQMASNFDHGIDCASHNADWSLCYSQLFMFEYVGTEAYTDNNFAIYFSSIHRLLHVDHPDFEHGHVVGDLTYIKPTASFKGFEPSSEIILPVVFEYWSVQESDKMPRFFVVDSRDDSTAVIPNTDTEDLHDFVIPYTSSMKTEGDNNVPMTAENRYTRNEKLSEGFETDTSTRIIPTPFRVDISETALSFGIVGVSLINVDLLGKLQAGAEELVSTITMKTASDRDHVLILTIGTLPNDIAGTESYTMEITAEGTTITASHEEGLFYGVMSFLGLLDTSSSRSTMPVKEMTIYDKPRFDYRGHQIDSARNFRTKESVMQTIDAMALYKLNNLHFGLSNDEGWRLEIPGMEELTTVGSRRCFDLSEETCILTQLGSGPDASDEPQFYSVADFVEILKYAEARNVKVAPEFNMPGHARAAVVSMEARAKNGDDSYRLMDPDDETELLTVQLYDRSSIINPCLDSSVRFVVKLVDEVVKMYAEAQVDLDAWQFGGDEAKNILLGAGYSAYDLPKELPFSKSPACIQKMQEDPTISIDTDAANYWALKVNQILAQKGIREMMAWEDGLNGMMKEEFEIAEVTVNFWSTLFWGGTDVLVEASKTGFGVIMANPDYLYFDFPYEVHPEERGYYLGTRENSVAKVFSFAPENLPQNAETSVDRDGNAMNITTPVWPAPVIKGMQGQTWSETVRTEAQHQEMTYPRVLAVAERAWHRGSWELDWTPTQNYHGTTALVPKDQLATDFKGFNTVLGCREVRKIWQRLGIAYRVPPPGAIIEGGILIANTELPCTRIQYSLDRGVNWSEYFTPVDVGVGKYVSLKSLSADGGLESRVVNIDQEECLSCQGVCESNPLMPFSSPQVCGAGSTLQFPPTVPSKQPTLPPLASEFPPTVPSKQPTLPPLASVANTVSDSNEINSLFKNPVGNEFFCGDTFSSVAETCLVSKPCPNGLSGVCTDDNRQNQGCFKVSQCAAEYEAAGATSTEAYNTQQGTSFDERCRICGEEQVHSENTVFFEGEEFLCREFDGVFNEGGKGADSPSCTLARELYTDTCCIKSDGSNAAPAPSPTIFDGGEYPTLWIMNTSGAVTKCSLTVALACAMMTSFFLMWF</sequence>
<dbReference type="SUPFAM" id="SSF49384">
    <property type="entry name" value="Carbohydrate-binding domain"/>
    <property type="match status" value="2"/>
</dbReference>
<accession>A0AAD9D4E7</accession>
<dbReference type="PRINTS" id="PR00738">
    <property type="entry name" value="GLHYDRLASE20"/>
</dbReference>
<feature type="domain" description="Chitobiase/beta-hexosaminidases N-terminal" evidence="11">
    <location>
        <begin position="116"/>
        <end position="275"/>
    </location>
</feature>
<dbReference type="EC" id="3.2.1.52" evidence="3"/>
<comment type="caution">
    <text evidence="12">The sequence shown here is derived from an EMBL/GenBank/DDBJ whole genome shotgun (WGS) entry which is preliminary data.</text>
</comment>
<keyword evidence="5 12" id="KW-0326">Glycosidase</keyword>
<evidence type="ECO:0000313" key="12">
    <source>
        <dbReference type="EMBL" id="KAK1732614.1"/>
    </source>
</evidence>
<keyword evidence="4 12" id="KW-0378">Hydrolase</keyword>
<dbReference type="InterPro" id="IPR017853">
    <property type="entry name" value="GH"/>
</dbReference>
<dbReference type="EMBL" id="JATAAI010000062">
    <property type="protein sequence ID" value="KAK1732614.1"/>
    <property type="molecule type" value="Genomic_DNA"/>
</dbReference>
<evidence type="ECO:0000256" key="7">
    <source>
        <dbReference type="ARBA" id="ARBA00033000"/>
    </source>
</evidence>
<evidence type="ECO:0000259" key="11">
    <source>
        <dbReference type="SMART" id="SM01081"/>
    </source>
</evidence>
<feature type="chain" id="PRO_5042043723" description="beta-N-acetylhexosaminidase" evidence="10">
    <location>
        <begin position="24"/>
        <end position="2351"/>
    </location>
</feature>
<evidence type="ECO:0000256" key="10">
    <source>
        <dbReference type="SAM" id="SignalP"/>
    </source>
</evidence>
<feature type="region of interest" description="Disordered" evidence="9">
    <location>
        <begin position="82"/>
        <end position="102"/>
    </location>
</feature>
<dbReference type="InterPro" id="IPR008965">
    <property type="entry name" value="CBM2/CBM3_carb-bd_dom_sf"/>
</dbReference>
<feature type="compositionally biased region" description="Low complexity" evidence="9">
    <location>
        <begin position="85"/>
        <end position="102"/>
    </location>
</feature>
<evidence type="ECO:0000256" key="1">
    <source>
        <dbReference type="ARBA" id="ARBA00001231"/>
    </source>
</evidence>
<evidence type="ECO:0000256" key="5">
    <source>
        <dbReference type="ARBA" id="ARBA00023295"/>
    </source>
</evidence>
<dbReference type="InterPro" id="IPR015882">
    <property type="entry name" value="HEX_bac_N"/>
</dbReference>
<dbReference type="InterPro" id="IPR004867">
    <property type="entry name" value="CHB_C_dom"/>
</dbReference>
<proteinExistence type="inferred from homology"/>
<dbReference type="GO" id="GO:0005975">
    <property type="term" value="P:carbohydrate metabolic process"/>
    <property type="evidence" value="ECO:0007669"/>
    <property type="project" value="InterPro"/>
</dbReference>
<name>A0AAD9D4E7_9STRA</name>
<dbReference type="InterPro" id="IPR014756">
    <property type="entry name" value="Ig_E-set"/>
</dbReference>
<dbReference type="InterPro" id="IPR029018">
    <property type="entry name" value="Hex-like_dom2"/>
</dbReference>
<dbReference type="SUPFAM" id="SSF55545">
    <property type="entry name" value="beta-N-acetylhexosaminidase-like domain"/>
    <property type="match status" value="2"/>
</dbReference>
<dbReference type="Proteomes" id="UP001224775">
    <property type="component" value="Unassembled WGS sequence"/>
</dbReference>
<evidence type="ECO:0000256" key="2">
    <source>
        <dbReference type="ARBA" id="ARBA00006285"/>
    </source>
</evidence>
<dbReference type="Pfam" id="PF00728">
    <property type="entry name" value="Glyco_hydro_20"/>
    <property type="match status" value="2"/>
</dbReference>
<gene>
    <name evidence="12" type="ORF">QTG54_016675</name>
</gene>
<feature type="signal peptide" evidence="10">
    <location>
        <begin position="1"/>
        <end position="23"/>
    </location>
</feature>
<evidence type="ECO:0000256" key="9">
    <source>
        <dbReference type="SAM" id="MobiDB-lite"/>
    </source>
</evidence>
<dbReference type="Gene3D" id="3.20.20.80">
    <property type="entry name" value="Glycosidases"/>
    <property type="match status" value="2"/>
</dbReference>
<comment type="similarity">
    <text evidence="2">Belongs to the glycosyl hydrolase 20 family.</text>
</comment>
<dbReference type="PANTHER" id="PTHR22600:SF57">
    <property type="entry name" value="BETA-N-ACETYLHEXOSAMINIDASE"/>
    <property type="match status" value="1"/>
</dbReference>
<evidence type="ECO:0000256" key="8">
    <source>
        <dbReference type="PIRSR" id="PIRSR625705-1"/>
    </source>
</evidence>
<dbReference type="CDD" id="cd02847">
    <property type="entry name" value="E_set_Chitobiase_C"/>
    <property type="match status" value="2"/>
</dbReference>
<protein>
    <recommendedName>
        <fullName evidence="3">beta-N-acetylhexosaminidase</fullName>
        <ecNumber evidence="3">3.2.1.52</ecNumber>
    </recommendedName>
    <alternativeName>
        <fullName evidence="6">Beta-N-acetylhexosaminidase</fullName>
    </alternativeName>
    <alternativeName>
        <fullName evidence="7">N-acetyl-beta-glucosaminidase</fullName>
    </alternativeName>
</protein>
<dbReference type="SUPFAM" id="SSF81296">
    <property type="entry name" value="E set domains"/>
    <property type="match status" value="2"/>
</dbReference>
<dbReference type="Pfam" id="PF03173">
    <property type="entry name" value="CHB_HEX"/>
    <property type="match status" value="2"/>
</dbReference>
<dbReference type="SUPFAM" id="SSF51445">
    <property type="entry name" value="(Trans)glycosidases"/>
    <property type="match status" value="2"/>
</dbReference>
<dbReference type="PANTHER" id="PTHR22600">
    <property type="entry name" value="BETA-HEXOSAMINIDASE"/>
    <property type="match status" value="1"/>
</dbReference>
<evidence type="ECO:0000256" key="6">
    <source>
        <dbReference type="ARBA" id="ARBA00030512"/>
    </source>
</evidence>
<dbReference type="Pfam" id="PF02838">
    <property type="entry name" value="Glyco_hydro_20b"/>
    <property type="match status" value="2"/>
</dbReference>
<evidence type="ECO:0000313" key="13">
    <source>
        <dbReference type="Proteomes" id="UP001224775"/>
    </source>
</evidence>
<feature type="domain" description="Chitobiase/beta-hexosaminidases N-terminal" evidence="11">
    <location>
        <begin position="1246"/>
        <end position="1405"/>
    </location>
</feature>
<dbReference type="InterPro" id="IPR004866">
    <property type="entry name" value="CHB/HEX_N_dom"/>
</dbReference>
<dbReference type="Gene3D" id="2.60.40.10">
    <property type="entry name" value="Immunoglobulins"/>
    <property type="match status" value="2"/>
</dbReference>
<dbReference type="InterPro" id="IPR013783">
    <property type="entry name" value="Ig-like_fold"/>
</dbReference>
<comment type="catalytic activity">
    <reaction evidence="1">
        <text>Hydrolysis of terminal non-reducing N-acetyl-D-hexosamine residues in N-acetyl-beta-D-hexosaminides.</text>
        <dbReference type="EC" id="3.2.1.52"/>
    </reaction>
</comment>
<evidence type="ECO:0000256" key="3">
    <source>
        <dbReference type="ARBA" id="ARBA00012663"/>
    </source>
</evidence>
<reference evidence="12" key="1">
    <citation type="submission" date="2023-06" db="EMBL/GenBank/DDBJ databases">
        <title>Survivors Of The Sea: Transcriptome response of Skeletonema marinoi to long-term dormancy.</title>
        <authorList>
            <person name="Pinder M.I.M."/>
            <person name="Kourtchenko O."/>
            <person name="Robertson E.K."/>
            <person name="Larsson T."/>
            <person name="Maumus F."/>
            <person name="Osuna-Cruz C.M."/>
            <person name="Vancaester E."/>
            <person name="Stenow R."/>
            <person name="Vandepoele K."/>
            <person name="Ploug H."/>
            <person name="Bruchert V."/>
            <person name="Godhe A."/>
            <person name="Topel M."/>
        </authorList>
    </citation>
    <scope>NUCLEOTIDE SEQUENCE</scope>
    <source>
        <strain evidence="12">R05AC</strain>
    </source>
</reference>
<dbReference type="SMART" id="SM01081">
    <property type="entry name" value="CHB_HEX"/>
    <property type="match status" value="2"/>
</dbReference>